<keyword evidence="1" id="KW-1133">Transmembrane helix</keyword>
<protein>
    <submittedName>
        <fullName evidence="2">Uncharacterized protein</fullName>
    </submittedName>
</protein>
<keyword evidence="1" id="KW-0812">Transmembrane</keyword>
<dbReference type="AlphaFoldDB" id="A0A258FQG2"/>
<evidence type="ECO:0000313" key="3">
    <source>
        <dbReference type="Proteomes" id="UP000215595"/>
    </source>
</evidence>
<keyword evidence="1" id="KW-0472">Membrane</keyword>
<dbReference type="Proteomes" id="UP000215595">
    <property type="component" value="Unassembled WGS sequence"/>
</dbReference>
<dbReference type="EMBL" id="NCEB01000007">
    <property type="protein sequence ID" value="OYX34830.1"/>
    <property type="molecule type" value="Genomic_DNA"/>
</dbReference>
<accession>A0A258FQG2</accession>
<gene>
    <name evidence="2" type="ORF">B7Z01_04645</name>
</gene>
<evidence type="ECO:0000313" key="2">
    <source>
        <dbReference type="EMBL" id="OYX34830.1"/>
    </source>
</evidence>
<evidence type="ECO:0000256" key="1">
    <source>
        <dbReference type="SAM" id="Phobius"/>
    </source>
</evidence>
<proteinExistence type="predicted"/>
<name>A0A258FQG2_9CAUL</name>
<comment type="caution">
    <text evidence="2">The sequence shown here is derived from an EMBL/GenBank/DDBJ whole genome shotgun (WGS) entry which is preliminary data.</text>
</comment>
<feature type="transmembrane region" description="Helical" evidence="1">
    <location>
        <begin position="126"/>
        <end position="144"/>
    </location>
</feature>
<sequence length="163" mass="16856">MVWVFRVCLGLLIAAYASWLASPLLVPLTAGGSMADAIAATTAEAGRLGWTLPSLWLGSVVLYLIAAVLTAGGIGAAPGAYFLAFGAEVIQRLLLQTTPDAVLADTPTRIAAALEPLNLTVDPGPLALAAALAVGLLVLMTGVWRGQKGQALTRHWTRPPIYA</sequence>
<organism evidence="2 3">
    <name type="scientific">Brevundimonas subvibrioides</name>
    <dbReference type="NCBI Taxonomy" id="74313"/>
    <lineage>
        <taxon>Bacteria</taxon>
        <taxon>Pseudomonadati</taxon>
        <taxon>Pseudomonadota</taxon>
        <taxon>Alphaproteobacteria</taxon>
        <taxon>Caulobacterales</taxon>
        <taxon>Caulobacteraceae</taxon>
        <taxon>Brevundimonas</taxon>
    </lineage>
</organism>
<reference evidence="2 3" key="1">
    <citation type="submission" date="2017-03" db="EMBL/GenBank/DDBJ databases">
        <title>Lifting the veil on microbial sulfur biogeochemistry in mining wastewaters.</title>
        <authorList>
            <person name="Kantor R.S."/>
            <person name="Colenbrander Nelson T."/>
            <person name="Marshall S."/>
            <person name="Bennett D."/>
            <person name="Apte S."/>
            <person name="Camacho D."/>
            <person name="Thomas B.C."/>
            <person name="Warren L.A."/>
            <person name="Banfield J.F."/>
        </authorList>
    </citation>
    <scope>NUCLEOTIDE SEQUENCE [LARGE SCALE GENOMIC DNA]</scope>
    <source>
        <strain evidence="2">32-69-9</strain>
    </source>
</reference>
<feature type="transmembrane region" description="Helical" evidence="1">
    <location>
        <begin position="55"/>
        <end position="84"/>
    </location>
</feature>